<name>A0ABV6LT39_9BACI</name>
<dbReference type="SUPFAM" id="SSF101498">
    <property type="entry name" value="Anti-sigma factor FlgM"/>
    <property type="match status" value="1"/>
</dbReference>
<reference evidence="9 10" key="1">
    <citation type="submission" date="2024-09" db="EMBL/GenBank/DDBJ databases">
        <authorList>
            <person name="Sun Q."/>
            <person name="Mori K."/>
        </authorList>
    </citation>
    <scope>NUCLEOTIDE SEQUENCE [LARGE SCALE GENOMIC DNA]</scope>
    <source>
        <strain evidence="9 10">NCAIM B.02529</strain>
    </source>
</reference>
<dbReference type="Gene3D" id="6.10.140.30">
    <property type="entry name" value="Anti-sigma-28 factor FlgM"/>
    <property type="match status" value="1"/>
</dbReference>
<dbReference type="NCBIfam" id="TIGR03824">
    <property type="entry name" value="FlgM_jcvi"/>
    <property type="match status" value="1"/>
</dbReference>
<gene>
    <name evidence="9" type="primary">flgM</name>
    <name evidence="9" type="ORF">ACFFGV_17630</name>
</gene>
<keyword evidence="4" id="KW-1005">Bacterial flagellum biogenesis</keyword>
<keyword evidence="9" id="KW-0282">Flagellum</keyword>
<evidence type="ECO:0000256" key="7">
    <source>
        <dbReference type="SAM" id="MobiDB-lite"/>
    </source>
</evidence>
<evidence type="ECO:0000256" key="3">
    <source>
        <dbReference type="ARBA" id="ARBA00022491"/>
    </source>
</evidence>
<keyword evidence="3" id="KW-0678">Repressor</keyword>
<keyword evidence="9" id="KW-0969">Cilium</keyword>
<evidence type="ECO:0000313" key="9">
    <source>
        <dbReference type="EMBL" id="MFC0525408.1"/>
    </source>
</evidence>
<evidence type="ECO:0000256" key="1">
    <source>
        <dbReference type="ARBA" id="ARBA00005322"/>
    </source>
</evidence>
<proteinExistence type="inferred from homology"/>
<dbReference type="Pfam" id="PF04316">
    <property type="entry name" value="FlgM"/>
    <property type="match status" value="1"/>
</dbReference>
<keyword evidence="6" id="KW-0804">Transcription</keyword>
<dbReference type="InterPro" id="IPR007412">
    <property type="entry name" value="FlgM"/>
</dbReference>
<sequence length="87" mass="10131">MKINGPNHSNLNPYRKNIQKQQDMPKSHTQSDKLEISNQAKQLQENNKSLEARQKRVEDLKNQVQSGNYHVDAQKSAKSIIKFWTNN</sequence>
<dbReference type="EMBL" id="JBHLTP010000013">
    <property type="protein sequence ID" value="MFC0525408.1"/>
    <property type="molecule type" value="Genomic_DNA"/>
</dbReference>
<protein>
    <recommendedName>
        <fullName evidence="2">Negative regulator of flagellin synthesis</fullName>
    </recommendedName>
</protein>
<comment type="similarity">
    <text evidence="1">Belongs to the FlgM family.</text>
</comment>
<keyword evidence="10" id="KW-1185">Reference proteome</keyword>
<dbReference type="RefSeq" id="WP_377350646.1">
    <property type="nucleotide sequence ID" value="NZ_JBHLTP010000013.1"/>
</dbReference>
<evidence type="ECO:0000256" key="4">
    <source>
        <dbReference type="ARBA" id="ARBA00022795"/>
    </source>
</evidence>
<dbReference type="InterPro" id="IPR035890">
    <property type="entry name" value="Anti-sigma-28_factor_FlgM_sf"/>
</dbReference>
<feature type="domain" description="Anti-sigma-28 factor FlgM C-terminal" evidence="8">
    <location>
        <begin position="32"/>
        <end position="81"/>
    </location>
</feature>
<feature type="region of interest" description="Disordered" evidence="7">
    <location>
        <begin position="1"/>
        <end position="52"/>
    </location>
</feature>
<evidence type="ECO:0000259" key="8">
    <source>
        <dbReference type="Pfam" id="PF04316"/>
    </source>
</evidence>
<feature type="compositionally biased region" description="Polar residues" evidence="7">
    <location>
        <begin position="36"/>
        <end position="47"/>
    </location>
</feature>
<evidence type="ECO:0000256" key="6">
    <source>
        <dbReference type="ARBA" id="ARBA00023163"/>
    </source>
</evidence>
<accession>A0ABV6LT39</accession>
<dbReference type="Proteomes" id="UP001589836">
    <property type="component" value="Unassembled WGS sequence"/>
</dbReference>
<comment type="caution">
    <text evidence="9">The sequence shown here is derived from an EMBL/GenBank/DDBJ whole genome shotgun (WGS) entry which is preliminary data.</text>
</comment>
<organism evidence="9 10">
    <name type="scientific">Pontibacillus salicampi</name>
    <dbReference type="NCBI Taxonomy" id="1449801"/>
    <lineage>
        <taxon>Bacteria</taxon>
        <taxon>Bacillati</taxon>
        <taxon>Bacillota</taxon>
        <taxon>Bacilli</taxon>
        <taxon>Bacillales</taxon>
        <taxon>Bacillaceae</taxon>
        <taxon>Pontibacillus</taxon>
    </lineage>
</organism>
<dbReference type="InterPro" id="IPR031316">
    <property type="entry name" value="FlgM_C"/>
</dbReference>
<evidence type="ECO:0000256" key="2">
    <source>
        <dbReference type="ARBA" id="ARBA00017823"/>
    </source>
</evidence>
<keyword evidence="9" id="KW-0966">Cell projection</keyword>
<evidence type="ECO:0000313" key="10">
    <source>
        <dbReference type="Proteomes" id="UP001589836"/>
    </source>
</evidence>
<evidence type="ECO:0000256" key="5">
    <source>
        <dbReference type="ARBA" id="ARBA00023015"/>
    </source>
</evidence>
<feature type="compositionally biased region" description="Polar residues" evidence="7">
    <location>
        <begin position="1"/>
        <end position="12"/>
    </location>
</feature>
<feature type="compositionally biased region" description="Basic and acidic residues" evidence="7">
    <location>
        <begin position="23"/>
        <end position="35"/>
    </location>
</feature>
<keyword evidence="5" id="KW-0805">Transcription regulation</keyword>